<protein>
    <recommendedName>
        <fullName evidence="3">HTH cro/C1-type domain-containing protein</fullName>
    </recommendedName>
</protein>
<organism evidence="1 2">
    <name type="scientific">Microbacterium marinilacus</name>
    <dbReference type="NCBI Taxonomy" id="415209"/>
    <lineage>
        <taxon>Bacteria</taxon>
        <taxon>Bacillati</taxon>
        <taxon>Actinomycetota</taxon>
        <taxon>Actinomycetes</taxon>
        <taxon>Micrococcales</taxon>
        <taxon>Microbacteriaceae</taxon>
        <taxon>Microbacterium</taxon>
    </lineage>
</organism>
<dbReference type="EMBL" id="BAAAYV010000005">
    <property type="protein sequence ID" value="GAA3654422.1"/>
    <property type="molecule type" value="Genomic_DNA"/>
</dbReference>
<proteinExistence type="predicted"/>
<reference evidence="2" key="1">
    <citation type="journal article" date="2019" name="Int. J. Syst. Evol. Microbiol.">
        <title>The Global Catalogue of Microorganisms (GCM) 10K type strain sequencing project: providing services to taxonomists for standard genome sequencing and annotation.</title>
        <authorList>
            <consortium name="The Broad Institute Genomics Platform"/>
            <consortium name="The Broad Institute Genome Sequencing Center for Infectious Disease"/>
            <person name="Wu L."/>
            <person name="Ma J."/>
        </authorList>
    </citation>
    <scope>NUCLEOTIDE SEQUENCE [LARGE SCALE GENOMIC DNA]</scope>
    <source>
        <strain evidence="2">JCM 16546</strain>
    </source>
</reference>
<accession>A0ABP7BA99</accession>
<dbReference type="InterPro" id="IPR001387">
    <property type="entry name" value="Cro/C1-type_HTH"/>
</dbReference>
<evidence type="ECO:0000313" key="2">
    <source>
        <dbReference type="Proteomes" id="UP001410795"/>
    </source>
</evidence>
<comment type="caution">
    <text evidence="1">The sequence shown here is derived from an EMBL/GenBank/DDBJ whole genome shotgun (WGS) entry which is preliminary data.</text>
</comment>
<dbReference type="RefSeq" id="WP_221854994.1">
    <property type="nucleotide sequence ID" value="NZ_BAAAYV010000005.1"/>
</dbReference>
<dbReference type="Gene3D" id="1.10.260.40">
    <property type="entry name" value="lambda repressor-like DNA-binding domains"/>
    <property type="match status" value="1"/>
</dbReference>
<evidence type="ECO:0008006" key="3">
    <source>
        <dbReference type="Google" id="ProtNLM"/>
    </source>
</evidence>
<name>A0ABP7BA99_9MICO</name>
<gene>
    <name evidence="1" type="ORF">GCM10022202_13190</name>
</gene>
<keyword evidence="2" id="KW-1185">Reference proteome</keyword>
<dbReference type="InterPro" id="IPR010982">
    <property type="entry name" value="Lambda_DNA-bd_dom_sf"/>
</dbReference>
<dbReference type="CDD" id="cd00093">
    <property type="entry name" value="HTH_XRE"/>
    <property type="match status" value="1"/>
</dbReference>
<evidence type="ECO:0000313" key="1">
    <source>
        <dbReference type="EMBL" id="GAA3654422.1"/>
    </source>
</evidence>
<sequence length="194" mass="21700">MAKSDAEIGANLKRLRGAMSQTELARLMAKRGHRWSQPTVVAVERGERPIRLTEAEDVGQILDSGIFLLLSDGNKLGLTMRYRKVSDVEDRFGNLVQEIFDAQKSLAIGADGRIDDELREMGLRRSPVLIAWEQMVLVIDRWDALEHSVAMIEGSDPEEAGLEELAGLLEHWRSEIQRAAPKRGTDDGEHQTEA</sequence>
<dbReference type="Proteomes" id="UP001410795">
    <property type="component" value="Unassembled WGS sequence"/>
</dbReference>